<reference evidence="1" key="1">
    <citation type="submission" date="2014-02" db="EMBL/GenBank/DDBJ databases">
        <title>The Genome Sequence of Trichophyton rubrum (morphotype fischeri) CBS 288.86.</title>
        <authorList>
            <consortium name="The Broad Institute Genomics Platform"/>
            <person name="Cuomo C.A."/>
            <person name="White T.C."/>
            <person name="Graser Y."/>
            <person name="Martinez-Rossi N."/>
            <person name="Heitman J."/>
            <person name="Young S.K."/>
            <person name="Zeng Q."/>
            <person name="Gargeya S."/>
            <person name="Abouelleil A."/>
            <person name="Alvarado L."/>
            <person name="Chapman S.B."/>
            <person name="Gainer-Dewar J."/>
            <person name="Goldberg J."/>
            <person name="Griggs A."/>
            <person name="Gujja S."/>
            <person name="Hansen M."/>
            <person name="Howarth C."/>
            <person name="Imamovic A."/>
            <person name="Larimer J."/>
            <person name="Martinez D."/>
            <person name="Murphy C."/>
            <person name="Pearson M.D."/>
            <person name="Persinoti G."/>
            <person name="Poon T."/>
            <person name="Priest M."/>
            <person name="Roberts A.D."/>
            <person name="Saif S."/>
            <person name="Shea T.D."/>
            <person name="Sykes S.N."/>
            <person name="Wortman J."/>
            <person name="Nusbaum C."/>
            <person name="Birren B."/>
        </authorList>
    </citation>
    <scope>NUCLEOTIDE SEQUENCE [LARGE SCALE GENOMIC DNA]</scope>
    <source>
        <strain evidence="1">CBS 288.86</strain>
    </source>
</reference>
<accession>A0A022WA56</accession>
<evidence type="ECO:0000313" key="1">
    <source>
        <dbReference type="EMBL" id="EZF55247.1"/>
    </source>
</evidence>
<gene>
    <name evidence="1" type="ORF">H103_02082</name>
</gene>
<dbReference type="Proteomes" id="UP000023758">
    <property type="component" value="Unassembled WGS sequence"/>
</dbReference>
<dbReference type="EMBL" id="KK207754">
    <property type="protein sequence ID" value="EZF55247.1"/>
    <property type="molecule type" value="Genomic_DNA"/>
</dbReference>
<dbReference type="AlphaFoldDB" id="A0A022WA56"/>
<dbReference type="HOGENOM" id="CLU_1611998_0_0_1"/>
<name>A0A022WA56_TRIRU</name>
<sequence>MGVWEDIPRNCDDLHLSDDIARGTMSQLRMAIGADSERKEISEERFRPRLKLRGEKSNRAKPWAEKHESGLKWADPVKLIGCAGGGVDMGERGGVLLMLGRESSARIWIPDRQGVSWVVFDGASISLQAVEQERKGEGCRTKATSRRFGSSLMGKQDGGVLNLGS</sequence>
<protein>
    <submittedName>
        <fullName evidence="1">Uncharacterized protein</fullName>
    </submittedName>
</protein>
<organism evidence="1">
    <name type="scientific">Trichophyton rubrum CBS 288.86</name>
    <dbReference type="NCBI Taxonomy" id="1215330"/>
    <lineage>
        <taxon>Eukaryota</taxon>
        <taxon>Fungi</taxon>
        <taxon>Dikarya</taxon>
        <taxon>Ascomycota</taxon>
        <taxon>Pezizomycotina</taxon>
        <taxon>Eurotiomycetes</taxon>
        <taxon>Eurotiomycetidae</taxon>
        <taxon>Onygenales</taxon>
        <taxon>Arthrodermataceae</taxon>
        <taxon>Trichophyton</taxon>
    </lineage>
</organism>
<proteinExistence type="predicted"/>